<comment type="caution">
    <text evidence="1">The sequence shown here is derived from an EMBL/GenBank/DDBJ whole genome shotgun (WGS) entry which is preliminary data.</text>
</comment>
<dbReference type="AlphaFoldDB" id="A0A9D4IVT8"/>
<keyword evidence="2" id="KW-1185">Reference proteome</keyword>
<accession>A0A9D4IVT8</accession>
<evidence type="ECO:0000313" key="2">
    <source>
        <dbReference type="Proteomes" id="UP000828390"/>
    </source>
</evidence>
<reference evidence="1" key="2">
    <citation type="submission" date="2020-11" db="EMBL/GenBank/DDBJ databases">
        <authorList>
            <person name="McCartney M.A."/>
            <person name="Auch B."/>
            <person name="Kono T."/>
            <person name="Mallez S."/>
            <person name="Becker A."/>
            <person name="Gohl D.M."/>
            <person name="Silverstein K.A.T."/>
            <person name="Koren S."/>
            <person name="Bechman K.B."/>
            <person name="Herman A."/>
            <person name="Abrahante J.E."/>
            <person name="Garbe J."/>
        </authorList>
    </citation>
    <scope>NUCLEOTIDE SEQUENCE</scope>
    <source>
        <strain evidence="1">Duluth1</strain>
        <tissue evidence="1">Whole animal</tissue>
    </source>
</reference>
<protein>
    <submittedName>
        <fullName evidence="1">Uncharacterized protein</fullName>
    </submittedName>
</protein>
<gene>
    <name evidence="1" type="ORF">DPMN_164639</name>
</gene>
<evidence type="ECO:0000313" key="1">
    <source>
        <dbReference type="EMBL" id="KAH3786532.1"/>
    </source>
</evidence>
<sequence>MSQSLSSLKRLETLSIEVDDDSHVLWKALRVLNIKSLKLSGKWSLDLTMHHVESLSQSLSSLTQ</sequence>
<name>A0A9D4IVT8_DREPO</name>
<dbReference type="Proteomes" id="UP000828390">
    <property type="component" value="Unassembled WGS sequence"/>
</dbReference>
<organism evidence="1 2">
    <name type="scientific">Dreissena polymorpha</name>
    <name type="common">Zebra mussel</name>
    <name type="synonym">Mytilus polymorpha</name>
    <dbReference type="NCBI Taxonomy" id="45954"/>
    <lineage>
        <taxon>Eukaryota</taxon>
        <taxon>Metazoa</taxon>
        <taxon>Spiralia</taxon>
        <taxon>Lophotrochozoa</taxon>
        <taxon>Mollusca</taxon>
        <taxon>Bivalvia</taxon>
        <taxon>Autobranchia</taxon>
        <taxon>Heteroconchia</taxon>
        <taxon>Euheterodonta</taxon>
        <taxon>Imparidentia</taxon>
        <taxon>Neoheterodontei</taxon>
        <taxon>Myida</taxon>
        <taxon>Dreissenoidea</taxon>
        <taxon>Dreissenidae</taxon>
        <taxon>Dreissena</taxon>
    </lineage>
</organism>
<reference evidence="1" key="1">
    <citation type="journal article" date="2019" name="bioRxiv">
        <title>The Genome of the Zebra Mussel, Dreissena polymorpha: A Resource for Invasive Species Research.</title>
        <authorList>
            <person name="McCartney M.A."/>
            <person name="Auch B."/>
            <person name="Kono T."/>
            <person name="Mallez S."/>
            <person name="Zhang Y."/>
            <person name="Obille A."/>
            <person name="Becker A."/>
            <person name="Abrahante J.E."/>
            <person name="Garbe J."/>
            <person name="Badalamenti J.P."/>
            <person name="Herman A."/>
            <person name="Mangelson H."/>
            <person name="Liachko I."/>
            <person name="Sullivan S."/>
            <person name="Sone E.D."/>
            <person name="Koren S."/>
            <person name="Silverstein K.A.T."/>
            <person name="Beckman K.B."/>
            <person name="Gohl D.M."/>
        </authorList>
    </citation>
    <scope>NUCLEOTIDE SEQUENCE</scope>
    <source>
        <strain evidence="1">Duluth1</strain>
        <tissue evidence="1">Whole animal</tissue>
    </source>
</reference>
<dbReference type="EMBL" id="JAIWYP010000008">
    <property type="protein sequence ID" value="KAH3786532.1"/>
    <property type="molecule type" value="Genomic_DNA"/>
</dbReference>
<proteinExistence type="predicted"/>